<evidence type="ECO:0000313" key="1">
    <source>
        <dbReference type="EMBL" id="MED6126123.1"/>
    </source>
</evidence>
<dbReference type="EMBL" id="JASCZI010031164">
    <property type="protein sequence ID" value="MED6126123.1"/>
    <property type="molecule type" value="Genomic_DNA"/>
</dbReference>
<proteinExistence type="predicted"/>
<name>A0ABU6RQR4_9FABA</name>
<organism evidence="1 2">
    <name type="scientific">Stylosanthes scabra</name>
    <dbReference type="NCBI Taxonomy" id="79078"/>
    <lineage>
        <taxon>Eukaryota</taxon>
        <taxon>Viridiplantae</taxon>
        <taxon>Streptophyta</taxon>
        <taxon>Embryophyta</taxon>
        <taxon>Tracheophyta</taxon>
        <taxon>Spermatophyta</taxon>
        <taxon>Magnoliopsida</taxon>
        <taxon>eudicotyledons</taxon>
        <taxon>Gunneridae</taxon>
        <taxon>Pentapetalae</taxon>
        <taxon>rosids</taxon>
        <taxon>fabids</taxon>
        <taxon>Fabales</taxon>
        <taxon>Fabaceae</taxon>
        <taxon>Papilionoideae</taxon>
        <taxon>50 kb inversion clade</taxon>
        <taxon>dalbergioids sensu lato</taxon>
        <taxon>Dalbergieae</taxon>
        <taxon>Pterocarpus clade</taxon>
        <taxon>Stylosanthes</taxon>
    </lineage>
</organism>
<gene>
    <name evidence="1" type="ORF">PIB30_075295</name>
</gene>
<dbReference type="Proteomes" id="UP001341840">
    <property type="component" value="Unassembled WGS sequence"/>
</dbReference>
<comment type="caution">
    <text evidence="1">The sequence shown here is derived from an EMBL/GenBank/DDBJ whole genome shotgun (WGS) entry which is preliminary data.</text>
</comment>
<accession>A0ABU6RQR4</accession>
<reference evidence="1 2" key="1">
    <citation type="journal article" date="2023" name="Plants (Basel)">
        <title>Bridging the Gap: Combining Genomics and Transcriptomics Approaches to Understand Stylosanthes scabra, an Orphan Legume from the Brazilian Caatinga.</title>
        <authorList>
            <person name="Ferreira-Neto J.R.C."/>
            <person name="da Silva M.D."/>
            <person name="Binneck E."/>
            <person name="de Melo N.F."/>
            <person name="da Silva R.H."/>
            <person name="de Melo A.L.T.M."/>
            <person name="Pandolfi V."/>
            <person name="Bustamante F.O."/>
            <person name="Brasileiro-Vidal A.C."/>
            <person name="Benko-Iseppon A.M."/>
        </authorList>
    </citation>
    <scope>NUCLEOTIDE SEQUENCE [LARGE SCALE GENOMIC DNA]</scope>
    <source>
        <tissue evidence="1">Leaves</tissue>
    </source>
</reference>
<sequence>MRGVSWCVRECLCGEDCFHEEHEVFRAKRDEVLGLNVMEERASDEPNVTKFGCMGRLTFGMGWPNVMLDAKHDMGGESVCHVWLARGVTFLSRLKRDGR</sequence>
<keyword evidence="2" id="KW-1185">Reference proteome</keyword>
<evidence type="ECO:0000313" key="2">
    <source>
        <dbReference type="Proteomes" id="UP001341840"/>
    </source>
</evidence>
<protein>
    <submittedName>
        <fullName evidence="1">Uncharacterized protein</fullName>
    </submittedName>
</protein>